<organism evidence="4 5">
    <name type="scientific">Ancylomarina euxinus</name>
    <dbReference type="NCBI Taxonomy" id="2283627"/>
    <lineage>
        <taxon>Bacteria</taxon>
        <taxon>Pseudomonadati</taxon>
        <taxon>Bacteroidota</taxon>
        <taxon>Bacteroidia</taxon>
        <taxon>Marinilabiliales</taxon>
        <taxon>Marinifilaceae</taxon>
        <taxon>Ancylomarina</taxon>
    </lineage>
</organism>
<dbReference type="Pfam" id="PF01855">
    <property type="entry name" value="POR_N"/>
    <property type="match status" value="1"/>
</dbReference>
<dbReference type="RefSeq" id="WP_125031723.1">
    <property type="nucleotide sequence ID" value="NZ_JAPXVP010000017.1"/>
</dbReference>
<keyword evidence="1" id="KW-0560">Oxidoreductase</keyword>
<feature type="domain" description="Pyruvate flavodoxin/ferredoxin oxidoreductase pyrimidine binding" evidence="2">
    <location>
        <begin position="22"/>
        <end position="256"/>
    </location>
</feature>
<dbReference type="SUPFAM" id="SSF52518">
    <property type="entry name" value="Thiamin diphosphate-binding fold (THDP-binding)"/>
    <property type="match status" value="1"/>
</dbReference>
<dbReference type="PANTHER" id="PTHR43088:SF1">
    <property type="entry name" value="SUBUNIT OF PYRUVATE:FLAVODOXIN OXIDOREDUCTASE"/>
    <property type="match status" value="1"/>
</dbReference>
<dbReference type="Proteomes" id="UP000285794">
    <property type="component" value="Unassembled WGS sequence"/>
</dbReference>
<keyword evidence="5" id="KW-1185">Reference proteome</keyword>
<comment type="caution">
    <text evidence="4">The sequence shown here is derived from an EMBL/GenBank/DDBJ whole genome shotgun (WGS) entry which is preliminary data.</text>
</comment>
<reference evidence="4 5" key="1">
    <citation type="submission" date="2018-07" db="EMBL/GenBank/DDBJ databases">
        <title>Draft genome sequence of Ancylomarina sp. M1P.</title>
        <authorList>
            <person name="Yadav S."/>
            <person name="Villanueva L."/>
            <person name="Damste J.S.S."/>
        </authorList>
    </citation>
    <scope>NUCLEOTIDE SEQUENCE [LARGE SCALE GENOMIC DNA]</scope>
    <source>
        <strain evidence="4 5">M1P</strain>
    </source>
</reference>
<evidence type="ECO:0000313" key="5">
    <source>
        <dbReference type="Proteomes" id="UP000285794"/>
    </source>
</evidence>
<dbReference type="AlphaFoldDB" id="A0A425XXX1"/>
<dbReference type="InterPro" id="IPR009014">
    <property type="entry name" value="Transketo_C/PFOR_II"/>
</dbReference>
<dbReference type="GO" id="GO:0016491">
    <property type="term" value="F:oxidoreductase activity"/>
    <property type="evidence" value="ECO:0007669"/>
    <property type="project" value="UniProtKB-KW"/>
</dbReference>
<evidence type="ECO:0000259" key="3">
    <source>
        <dbReference type="Pfam" id="PF17147"/>
    </source>
</evidence>
<dbReference type="PANTHER" id="PTHR43088">
    <property type="entry name" value="SUBUNIT OF PYRUVATE:FLAVODOXIN OXIDOREDUCTASE-RELATED"/>
    <property type="match status" value="1"/>
</dbReference>
<dbReference type="Gene3D" id="3.40.50.970">
    <property type="match status" value="1"/>
</dbReference>
<dbReference type="SUPFAM" id="SSF52922">
    <property type="entry name" value="TK C-terminal domain-like"/>
    <property type="match status" value="1"/>
</dbReference>
<evidence type="ECO:0000313" key="4">
    <source>
        <dbReference type="EMBL" id="RRG19560.1"/>
    </source>
</evidence>
<name>A0A425XXX1_9BACT</name>
<dbReference type="NCBIfam" id="NF006412">
    <property type="entry name" value="PRK08659.1"/>
    <property type="match status" value="1"/>
</dbReference>
<sequence>MSHDPAIRTGEHFLNGDEACAEGALACGCRFFAGYPITPATEIAETMSRRLPEVGGVYIQMEDELASMNAILGASSAGVKAMTSTSGPGFSLMMENIGLGIMMEIPCVVVNIQRGGPSTGLPTMVGQQDMMQARWGSHGDYEMIALCPWSPQEMFDFAIRAFNLSEKYRIPVLIMADEVVGHMTEKVVIPPKEEIIRLYRKKPQVPSNEYIMYETNGSLVPPMANAGDGYKVITTGLTHNEQGYPDMTAEAHEKLITRLCNKILLNKADIVEVEERELSDAEVVVVAYGSPARSAVLAIKKAREQGIKAGLLRLRTVWPFPEAEILKLAKQAKTIIVPEINKGQIVREIERCAKGNCEVILISKLALIHTPDEILEVIKNRRL</sequence>
<dbReference type="EMBL" id="QQWG01000019">
    <property type="protein sequence ID" value="RRG19560.1"/>
    <property type="molecule type" value="Genomic_DNA"/>
</dbReference>
<proteinExistence type="predicted"/>
<dbReference type="InterPro" id="IPR029061">
    <property type="entry name" value="THDP-binding"/>
</dbReference>
<dbReference type="InterPro" id="IPR002880">
    <property type="entry name" value="Pyrv_Fd/Flavodoxin_OxRdtase_N"/>
</dbReference>
<dbReference type="OrthoDB" id="9794954at2"/>
<dbReference type="FunFam" id="3.40.50.970:FF:000022">
    <property type="entry name" value="2-oxoglutarate ferredoxin oxidoreductase alpha subunit"/>
    <property type="match status" value="1"/>
</dbReference>
<dbReference type="Pfam" id="PF17147">
    <property type="entry name" value="PFOR_II"/>
    <property type="match status" value="1"/>
</dbReference>
<evidence type="ECO:0000256" key="1">
    <source>
        <dbReference type="ARBA" id="ARBA00023002"/>
    </source>
</evidence>
<dbReference type="InterPro" id="IPR033412">
    <property type="entry name" value="PFOR_II"/>
</dbReference>
<accession>A0A425XXX1</accession>
<gene>
    <name evidence="4" type="ORF">DWB61_15100</name>
</gene>
<dbReference type="CDD" id="cd07034">
    <property type="entry name" value="TPP_PYR_PFOR_IOR-alpha_like"/>
    <property type="match status" value="1"/>
</dbReference>
<dbReference type="InterPro" id="IPR052368">
    <property type="entry name" value="2-oxoacid_oxidoreductase"/>
</dbReference>
<dbReference type="Gene3D" id="3.40.50.920">
    <property type="match status" value="1"/>
</dbReference>
<feature type="domain" description="Pyruvate:ferredoxin oxidoreductase core" evidence="3">
    <location>
        <begin position="281"/>
        <end position="359"/>
    </location>
</feature>
<protein>
    <submittedName>
        <fullName evidence="4">2-oxoacid:acceptor oxidoreductase subunit alpha</fullName>
    </submittedName>
</protein>
<evidence type="ECO:0000259" key="2">
    <source>
        <dbReference type="Pfam" id="PF01855"/>
    </source>
</evidence>